<dbReference type="OrthoDB" id="9765113at2"/>
<evidence type="ECO:0000256" key="1">
    <source>
        <dbReference type="SAM" id="SignalP"/>
    </source>
</evidence>
<evidence type="ECO:0008006" key="4">
    <source>
        <dbReference type="Google" id="ProtNLM"/>
    </source>
</evidence>
<gene>
    <name evidence="2" type="ORF">DC28_11085</name>
</gene>
<dbReference type="Proteomes" id="UP000029692">
    <property type="component" value="Unassembled WGS sequence"/>
</dbReference>
<dbReference type="eggNOG" id="ENOG5033E43">
    <property type="taxonomic scope" value="Bacteria"/>
</dbReference>
<dbReference type="EMBL" id="JNUP01000066">
    <property type="protein sequence ID" value="KGE71348.1"/>
    <property type="molecule type" value="Genomic_DNA"/>
</dbReference>
<reference evidence="2 3" key="1">
    <citation type="submission" date="2014-05" db="EMBL/GenBank/DDBJ databases">
        <title>De novo Genome Sequence of Spirocheata sp.</title>
        <authorList>
            <person name="Shivani Y."/>
            <person name="Subhash Y."/>
            <person name="Tushar L."/>
            <person name="Sasikala C."/>
            <person name="Ramana C.V."/>
        </authorList>
    </citation>
    <scope>NUCLEOTIDE SEQUENCE [LARGE SCALE GENOMIC DNA]</scope>
    <source>
        <strain evidence="2 3">JC230</strain>
    </source>
</reference>
<dbReference type="STRING" id="1480694.DC28_11085"/>
<feature type="chain" id="PRO_5001938622" description="DUF5723 domain-containing protein" evidence="1">
    <location>
        <begin position="25"/>
        <end position="475"/>
    </location>
</feature>
<protein>
    <recommendedName>
        <fullName evidence="4">DUF5723 domain-containing protein</fullName>
    </recommendedName>
</protein>
<proteinExistence type="predicted"/>
<evidence type="ECO:0000313" key="2">
    <source>
        <dbReference type="EMBL" id="KGE71348.1"/>
    </source>
</evidence>
<keyword evidence="1" id="KW-0732">Signal</keyword>
<dbReference type="RefSeq" id="WP_037548512.1">
    <property type="nucleotide sequence ID" value="NZ_JNUP01000066.1"/>
</dbReference>
<feature type="signal peptide" evidence="1">
    <location>
        <begin position="1"/>
        <end position="24"/>
    </location>
</feature>
<keyword evidence="3" id="KW-1185">Reference proteome</keyword>
<comment type="caution">
    <text evidence="2">The sequence shown here is derived from an EMBL/GenBank/DDBJ whole genome shotgun (WGS) entry which is preliminary data.</text>
</comment>
<evidence type="ECO:0000313" key="3">
    <source>
        <dbReference type="Proteomes" id="UP000029692"/>
    </source>
</evidence>
<organism evidence="2 3">
    <name type="scientific">Spirochaeta lutea</name>
    <dbReference type="NCBI Taxonomy" id="1480694"/>
    <lineage>
        <taxon>Bacteria</taxon>
        <taxon>Pseudomonadati</taxon>
        <taxon>Spirochaetota</taxon>
        <taxon>Spirochaetia</taxon>
        <taxon>Spirochaetales</taxon>
        <taxon>Spirochaetaceae</taxon>
        <taxon>Spirochaeta</taxon>
    </lineage>
</organism>
<name>A0A098QVE8_9SPIO</name>
<dbReference type="AlphaFoldDB" id="A0A098QVE8"/>
<sequence length="475" mass="52052">MKQRIVTVLIGTLFFCLATVPLVSQDEAGSPDLGLGMDLALGTSTFTNPSTGQQENWQTLGLKPDLAIGKFGIGLDITLNYRFTTSEGEPGFEVRKEDWVPSEEAGTTFLDLYLPLFNYIRWGVKGEPLYAKIGGIEDGLLGNGFILGGFSNTLHRPDNRLVGLSFDLDGNLFGFPYVGLETFVSNLAAFDLMGGRFYTRPLAWLNVPVLNTMQLGFTLVADRDPFFFDRLDYKEVAAASETAPTYRYPDYQDYVESKENLPDPASMWGFDLRVPILGSQAISLAAFTDLVKQPSGTGFMIGFGGQAFSLLNFGAQVRVLGENFLPVYFDGNYDLYRVDKYRILTGEETVPGYEGWFATLGLDVLEGMVVFNASLEGPFKPDPDVLFLNPTLKGHLSVSPELLAGFSLNGHYEKKGITDIADLISPENAVIGLSVGYQTGPAIISLVYDLKYNPVTAEGADPWKVTSSIETTLTF</sequence>
<accession>A0A098QVE8</accession>